<accession>A0ABW1FW70</accession>
<keyword evidence="1" id="KW-0812">Transmembrane</keyword>
<evidence type="ECO:0000313" key="3">
    <source>
        <dbReference type="Proteomes" id="UP001596174"/>
    </source>
</evidence>
<evidence type="ECO:0008006" key="4">
    <source>
        <dbReference type="Google" id="ProtNLM"/>
    </source>
</evidence>
<comment type="caution">
    <text evidence="2">The sequence shown here is derived from an EMBL/GenBank/DDBJ whole genome shotgun (WGS) entry which is preliminary data.</text>
</comment>
<keyword evidence="1" id="KW-1133">Transmembrane helix</keyword>
<dbReference type="RefSeq" id="WP_380580475.1">
    <property type="nucleotide sequence ID" value="NZ_JBHSQJ010000019.1"/>
</dbReference>
<proteinExistence type="predicted"/>
<keyword evidence="1" id="KW-0472">Membrane</keyword>
<sequence>MSKAKQLAGFKHSKPGIYLGIGSSAFGAFGIVKDIRKAKSEGDTLRLINAAVGALALVTGTLLLVRELRQLGSDDILAD</sequence>
<reference evidence="3" key="1">
    <citation type="journal article" date="2019" name="Int. J. Syst. Evol. Microbiol.">
        <title>The Global Catalogue of Microorganisms (GCM) 10K type strain sequencing project: providing services to taxonomists for standard genome sequencing and annotation.</title>
        <authorList>
            <consortium name="The Broad Institute Genomics Platform"/>
            <consortium name="The Broad Institute Genome Sequencing Center for Infectious Disease"/>
            <person name="Wu L."/>
            <person name="Ma J."/>
        </authorList>
    </citation>
    <scope>NUCLEOTIDE SEQUENCE [LARGE SCALE GENOMIC DNA]</scope>
    <source>
        <strain evidence="3">JCM 4816</strain>
    </source>
</reference>
<dbReference type="Proteomes" id="UP001596174">
    <property type="component" value="Unassembled WGS sequence"/>
</dbReference>
<name>A0ABW1FW70_9ACTN</name>
<feature type="transmembrane region" description="Helical" evidence="1">
    <location>
        <begin position="15"/>
        <end position="32"/>
    </location>
</feature>
<evidence type="ECO:0000313" key="2">
    <source>
        <dbReference type="EMBL" id="MFC5906750.1"/>
    </source>
</evidence>
<evidence type="ECO:0000256" key="1">
    <source>
        <dbReference type="SAM" id="Phobius"/>
    </source>
</evidence>
<dbReference type="EMBL" id="JBHSQJ010000019">
    <property type="protein sequence ID" value="MFC5906750.1"/>
    <property type="molecule type" value="Genomic_DNA"/>
</dbReference>
<gene>
    <name evidence="2" type="ORF">ACFP3V_05915</name>
</gene>
<feature type="transmembrane region" description="Helical" evidence="1">
    <location>
        <begin position="44"/>
        <end position="65"/>
    </location>
</feature>
<organism evidence="2 3">
    <name type="scientific">Streptacidiphilus monticola</name>
    <dbReference type="NCBI Taxonomy" id="2161674"/>
    <lineage>
        <taxon>Bacteria</taxon>
        <taxon>Bacillati</taxon>
        <taxon>Actinomycetota</taxon>
        <taxon>Actinomycetes</taxon>
        <taxon>Kitasatosporales</taxon>
        <taxon>Streptomycetaceae</taxon>
        <taxon>Streptacidiphilus</taxon>
    </lineage>
</organism>
<keyword evidence="3" id="KW-1185">Reference proteome</keyword>
<protein>
    <recommendedName>
        <fullName evidence="4">DUF4190 domain-containing protein</fullName>
    </recommendedName>
</protein>